<feature type="domain" description="Reverse transcriptase Ty1/copia-type" evidence="1">
    <location>
        <begin position="277"/>
        <end position="360"/>
    </location>
</feature>
<feature type="domain" description="Reverse transcriptase Ty1/copia-type" evidence="1">
    <location>
        <begin position="229"/>
        <end position="275"/>
    </location>
</feature>
<organism evidence="3">
    <name type="scientific">Tanacetum cinerariifolium</name>
    <name type="common">Dalmatian daisy</name>
    <name type="synonym">Chrysanthemum cinerariifolium</name>
    <dbReference type="NCBI Taxonomy" id="118510"/>
    <lineage>
        <taxon>Eukaryota</taxon>
        <taxon>Viridiplantae</taxon>
        <taxon>Streptophyta</taxon>
        <taxon>Embryophyta</taxon>
        <taxon>Tracheophyta</taxon>
        <taxon>Spermatophyta</taxon>
        <taxon>Magnoliopsida</taxon>
        <taxon>eudicotyledons</taxon>
        <taxon>Gunneridae</taxon>
        <taxon>Pentapetalae</taxon>
        <taxon>asterids</taxon>
        <taxon>campanulids</taxon>
        <taxon>Asterales</taxon>
        <taxon>Asteraceae</taxon>
        <taxon>Asteroideae</taxon>
        <taxon>Anthemideae</taxon>
        <taxon>Anthemidinae</taxon>
        <taxon>Tanacetum</taxon>
    </lineage>
</organism>
<reference evidence="3" key="1">
    <citation type="journal article" date="2019" name="Sci. Rep.">
        <title>Draft genome of Tanacetum cinerariifolium, the natural source of mosquito coil.</title>
        <authorList>
            <person name="Yamashiro T."/>
            <person name="Shiraishi A."/>
            <person name="Satake H."/>
            <person name="Nakayama K."/>
        </authorList>
    </citation>
    <scope>NUCLEOTIDE SEQUENCE</scope>
</reference>
<evidence type="ECO:0000313" key="3">
    <source>
        <dbReference type="EMBL" id="GEU74360.1"/>
    </source>
</evidence>
<sequence>MKEKGDMCILVGYSTQSKGYRVYNKRTRMIVESIYIRFDKIKEVSEMSVDNYTSGLVSQRQKASDYDNSDLVPQLQNVSSSADAHVSSQQELDLLFAQSFPTNVHVEENNDHQKEEEHLPDDGFTNPFYAPAQEVGASSSHNIGNSNVPTFNQPQVFEYRRMKDHPLEQIRGNPSRLVQTRQQLATDLEMCMFALTVSTAELKNIKEAMADSALLEAMQEELHQFDRLQVWKLVDNPFGKYVIRLKWLWKNKKDEDQTVIRNKARLVAKGYAQEEAHKSFPIYQMDVKTTCLNDPLKEEVYVAQPDGFVDPDHPIKVYQLRKALYGLKQAPRAWYDELSKFMTSKCFTEGPLRGGFCLFCDSNSQILNPSSFDDSQNLFDYSPQPQCKTYPCKLSGNDSHYGYDGSPRFPLVYEQKPGYNQNYNENYYPHNLTSFLCCNCEGSHESSQCQSMNQNFFEPNPCYEPNSSSFNQYQSSQSFVTQQLPQRSNEGIKLEMAKLIKNNQIFLKDSIFPPEEASMEVLLAKERIFKLIQAWDEKQIESWSLSALLLQLLNDSRTINEMLKQLTTVLPTEEPEYFLSIGYEHLSTIPKTKSDEVIKSSAKNLLPIPSKYEVTFDDESKCDVPVKDESSLVFTTFLNPIFDCNDDFTSSDDESLSDEDVRIEDFKVYSNPVFDDDEIDPHCFNTESDLIKSLSNSDTLIDSFSKVDYLEEFSGACMPTSIVNEERIRREHGDDSQREEIDIFIGTDDLLPPGIKSDDYDSEEDIHFLEELLINDSIPLPENESSDFDHHDDPSFPRHPSEPPDVEFFFDFEPNSGEVISVVMNNIDELNEDECFDPRGFLYHDFYMVIIIDEEHFFMEFNLKLAIVLATDFSITNIPCKILYLFSIAIIATTMKPHVECKIKNTAMIP</sequence>
<accession>A0A6L2MKX3</accession>
<feature type="domain" description="Retroviral polymerase SH3-like" evidence="2">
    <location>
        <begin position="3"/>
        <end position="43"/>
    </location>
</feature>
<evidence type="ECO:0000259" key="1">
    <source>
        <dbReference type="Pfam" id="PF07727"/>
    </source>
</evidence>
<name>A0A6L2MKX3_TANCI</name>
<proteinExistence type="predicted"/>
<evidence type="ECO:0000259" key="2">
    <source>
        <dbReference type="Pfam" id="PF25597"/>
    </source>
</evidence>
<comment type="caution">
    <text evidence="3">The sequence shown here is derived from an EMBL/GenBank/DDBJ whole genome shotgun (WGS) entry which is preliminary data.</text>
</comment>
<dbReference type="EMBL" id="BKCJ010006870">
    <property type="protein sequence ID" value="GEU74360.1"/>
    <property type="molecule type" value="Genomic_DNA"/>
</dbReference>
<evidence type="ECO:0008006" key="4">
    <source>
        <dbReference type="Google" id="ProtNLM"/>
    </source>
</evidence>
<protein>
    <recommendedName>
        <fullName evidence="4">Reverse transcriptase Ty1/copia-type domain-containing protein</fullName>
    </recommendedName>
</protein>
<dbReference type="InterPro" id="IPR057670">
    <property type="entry name" value="SH3_retrovirus"/>
</dbReference>
<gene>
    <name evidence="3" type="ORF">Tci_046338</name>
</gene>
<dbReference type="Pfam" id="PF25597">
    <property type="entry name" value="SH3_retrovirus"/>
    <property type="match status" value="1"/>
</dbReference>
<dbReference type="Pfam" id="PF07727">
    <property type="entry name" value="RVT_2"/>
    <property type="match status" value="2"/>
</dbReference>
<dbReference type="InterPro" id="IPR013103">
    <property type="entry name" value="RVT_2"/>
</dbReference>
<dbReference type="AlphaFoldDB" id="A0A6L2MKX3"/>